<dbReference type="EMBL" id="AP013066">
    <property type="protein sequence ID" value="BAN36280.1"/>
    <property type="molecule type" value="Genomic_DNA"/>
</dbReference>
<feature type="transmembrane region" description="Helical" evidence="5">
    <location>
        <begin position="126"/>
        <end position="144"/>
    </location>
</feature>
<sequence>MREILNALLKALKSLFQPKMLALVLWPVVLATILWGGLAFFFWSDWVAGLQGLIDHAAVHDFLGRHELSWVARAAATTLAIMVVVPLGVVTALLIAAVVAMPYMVRFVAERDYPGMELKRGGTMMGSIWNGLAGVFVFAVLWLLALPLWLFGPFALIVPVFLSAYLNQRLFRYDALADHASREEYQQVVERAGGRMYVLGGLLGLVQFVPFLNLLLPIYIGLAYIHFCLAELHALRTGIGIEV</sequence>
<comment type="subcellular location">
    <subcellularLocation>
        <location evidence="1">Membrane</location>
        <topology evidence="1">Multi-pass membrane protein</topology>
    </subcellularLocation>
</comment>
<dbReference type="AlphaFoldDB" id="S6AAV6"/>
<evidence type="ECO:0000256" key="2">
    <source>
        <dbReference type="ARBA" id="ARBA00022692"/>
    </source>
</evidence>
<dbReference type="HOGENOM" id="CLU_069319_1_0_4"/>
<reference evidence="6 7" key="1">
    <citation type="journal article" date="2012" name="Appl. Environ. Microbiol.">
        <title>Draft genome sequence of a psychrotolerant sulfur-oxidizing bacterium, Sulfuricella denitrificans skB26, and proteomic insights into cold adaptation.</title>
        <authorList>
            <person name="Watanabe T."/>
            <person name="Kojima H."/>
            <person name="Fukui M."/>
        </authorList>
    </citation>
    <scope>NUCLEOTIDE SEQUENCE [LARGE SCALE GENOMIC DNA]</scope>
    <source>
        <strain evidence="7">skB26</strain>
    </source>
</reference>
<protein>
    <submittedName>
        <fullName evidence="6">Transmembrane protein</fullName>
    </submittedName>
</protein>
<keyword evidence="3 5" id="KW-1133">Transmembrane helix</keyword>
<evidence type="ECO:0000256" key="4">
    <source>
        <dbReference type="ARBA" id="ARBA00023136"/>
    </source>
</evidence>
<feature type="transmembrane region" description="Helical" evidence="5">
    <location>
        <begin position="21"/>
        <end position="43"/>
    </location>
</feature>
<dbReference type="Proteomes" id="UP000015559">
    <property type="component" value="Chromosome"/>
</dbReference>
<evidence type="ECO:0000256" key="5">
    <source>
        <dbReference type="SAM" id="Phobius"/>
    </source>
</evidence>
<evidence type="ECO:0000313" key="7">
    <source>
        <dbReference type="Proteomes" id="UP000015559"/>
    </source>
</evidence>
<feature type="transmembrane region" description="Helical" evidence="5">
    <location>
        <begin position="150"/>
        <end position="166"/>
    </location>
</feature>
<organism evidence="6 7">
    <name type="scientific">Sulfuricella denitrificans (strain DSM 22764 / NBRC 105220 / skB26)</name>
    <dbReference type="NCBI Taxonomy" id="1163617"/>
    <lineage>
        <taxon>Bacteria</taxon>
        <taxon>Pseudomonadati</taxon>
        <taxon>Pseudomonadota</taxon>
        <taxon>Betaproteobacteria</taxon>
        <taxon>Nitrosomonadales</taxon>
        <taxon>Sulfuricellaceae</taxon>
        <taxon>Sulfuricella</taxon>
    </lineage>
</organism>
<dbReference type="eggNOG" id="COG2981">
    <property type="taxonomic scope" value="Bacteria"/>
</dbReference>
<dbReference type="RefSeq" id="WP_009205475.1">
    <property type="nucleotide sequence ID" value="NC_022357.1"/>
</dbReference>
<keyword evidence="7" id="KW-1185">Reference proteome</keyword>
<keyword evidence="4 5" id="KW-0472">Membrane</keyword>
<dbReference type="STRING" id="1163617.SCD_n02473"/>
<dbReference type="Pfam" id="PF07264">
    <property type="entry name" value="EI24"/>
    <property type="match status" value="1"/>
</dbReference>
<dbReference type="InterPro" id="IPR059112">
    <property type="entry name" value="CysZ/EI24"/>
</dbReference>
<evidence type="ECO:0000256" key="1">
    <source>
        <dbReference type="ARBA" id="ARBA00004141"/>
    </source>
</evidence>
<feature type="transmembrane region" description="Helical" evidence="5">
    <location>
        <begin position="197"/>
        <end position="225"/>
    </location>
</feature>
<gene>
    <name evidence="6" type="ORF">SCD_n02473</name>
</gene>
<feature type="transmembrane region" description="Helical" evidence="5">
    <location>
        <begin position="79"/>
        <end position="105"/>
    </location>
</feature>
<evidence type="ECO:0000256" key="3">
    <source>
        <dbReference type="ARBA" id="ARBA00022989"/>
    </source>
</evidence>
<dbReference type="OrthoDB" id="8565703at2"/>
<dbReference type="KEGG" id="sdr:SCD_n02473"/>
<proteinExistence type="predicted"/>
<evidence type="ECO:0000313" key="6">
    <source>
        <dbReference type="EMBL" id="BAN36280.1"/>
    </source>
</evidence>
<keyword evidence="2 5" id="KW-0812">Transmembrane</keyword>
<name>S6AAV6_SULDS</name>
<accession>S6AAV6</accession>